<evidence type="ECO:0000313" key="6">
    <source>
        <dbReference type="Proteomes" id="UP000001940"/>
    </source>
</evidence>
<dbReference type="GO" id="GO:0006644">
    <property type="term" value="P:phospholipid metabolic process"/>
    <property type="evidence" value="ECO:0007669"/>
    <property type="project" value="InterPro"/>
</dbReference>
<evidence type="ECO:0007829" key="8">
    <source>
        <dbReference type="PeptideAtlas" id="Q20022"/>
    </source>
</evidence>
<sequence length="305" mass="33329">MFLQSATLVIITLLPLFSGLEVRRRRSVAPFLGSGGSQPTGMLISPELWHCGSEGSTRNYTYQATVRDCPSLAAALNHCCAIHDDCYGQQKGQEKCDEDFCECNRMVTRLPTEEGYKCRAAADDACLILAVLGWSAYGDSNYTDPTKPSANVLVTPETVPKMESDFMNLYSKCPYANITLASCANNFDLCAVVHSVDFCANDLCHCMLDAAESDDIHKKECSPAVAHTCRAVLRHSSDVLASRSVTRNFIIIALLVLAAASVGFGLFFMYTRVAGERKKVEEGKYLQIHTVESARSVNPLLLSAD</sequence>
<keyword evidence="3" id="KW-0472">Membrane</keyword>
<dbReference type="eggNOG" id="ENOG502SUNX">
    <property type="taxonomic scope" value="Eukaryota"/>
</dbReference>
<dbReference type="GeneID" id="174325"/>
<reference evidence="5 6" key="1">
    <citation type="journal article" date="1998" name="Science">
        <title>Genome sequence of the nematode C. elegans: a platform for investigating biology.</title>
        <authorList>
            <consortium name="The C. elegans sequencing consortium"/>
            <person name="Sulson J.E."/>
            <person name="Waterston R."/>
        </authorList>
    </citation>
    <scope>NUCLEOTIDE SEQUENCE [LARGE SCALE GENOMIC DNA]</scope>
    <source>
        <strain evidence="5 6">Bristol N2</strain>
    </source>
</reference>
<name>Q20022_CAEEL</name>
<dbReference type="PROSITE" id="PS00118">
    <property type="entry name" value="PA2_HIS"/>
    <property type="match status" value="1"/>
</dbReference>
<keyword evidence="3" id="KW-0812">Transmembrane</keyword>
<dbReference type="STRING" id="6239.F35C11.5.1"/>
<dbReference type="InterPro" id="IPR033113">
    <property type="entry name" value="PLA2_histidine"/>
</dbReference>
<dbReference type="Bgee" id="WBGene00009404">
    <property type="expression patterns" value="Expressed in germ line (C elegans) and 3 other cell types or tissues"/>
</dbReference>
<dbReference type="GO" id="GO:0005576">
    <property type="term" value="C:extracellular region"/>
    <property type="evidence" value="ECO:0007669"/>
    <property type="project" value="UniProtKB-SubCell"/>
</dbReference>
<dbReference type="AGR" id="WB:WBGene00009404"/>
<dbReference type="HOGENOM" id="CLU_925108_0_0_1"/>
<evidence type="ECO:0000256" key="1">
    <source>
        <dbReference type="ARBA" id="ARBA00004613"/>
    </source>
</evidence>
<dbReference type="OrthoDB" id="5869656at2759"/>
<accession>Q20022</accession>
<dbReference type="KEGG" id="cel:CELE_F35C11.5"/>
<dbReference type="PaxDb" id="6239-F35C11.5"/>
<feature type="chain" id="PRO_5004198943" evidence="4">
    <location>
        <begin position="20"/>
        <end position="305"/>
    </location>
</feature>
<protein>
    <submittedName>
        <fullName evidence="5">Phospholipase A2</fullName>
    </submittedName>
</protein>
<dbReference type="SMR" id="Q20022"/>
<feature type="transmembrane region" description="Helical" evidence="3">
    <location>
        <begin position="249"/>
        <end position="270"/>
    </location>
</feature>
<dbReference type="Proteomes" id="UP000001940">
    <property type="component" value="Chromosome II"/>
</dbReference>
<dbReference type="GO" id="GO:0004623">
    <property type="term" value="F:phospholipase A2 activity"/>
    <property type="evidence" value="ECO:0007669"/>
    <property type="project" value="InterPro"/>
</dbReference>
<dbReference type="WormBase" id="F35C11.5">
    <property type="protein sequence ID" value="CE45105"/>
    <property type="gene ID" value="WBGene00009404"/>
</dbReference>
<evidence type="ECO:0000256" key="2">
    <source>
        <dbReference type="ARBA" id="ARBA00022525"/>
    </source>
</evidence>
<evidence type="ECO:0000313" key="7">
    <source>
        <dbReference type="WormBase" id="F35C11.5"/>
    </source>
</evidence>
<dbReference type="PANTHER" id="PTHR34228:SF6">
    <property type="entry name" value="PHOSPHOLIPASE A2"/>
    <property type="match status" value="1"/>
</dbReference>
<comment type="subcellular location">
    <subcellularLocation>
        <location evidence="1">Secreted</location>
    </subcellularLocation>
</comment>
<keyword evidence="8" id="KW-1267">Proteomics identification</keyword>
<dbReference type="EMBL" id="BX284602">
    <property type="protein sequence ID" value="CAA90245.2"/>
    <property type="molecule type" value="Genomic_DNA"/>
</dbReference>
<dbReference type="CTD" id="174325"/>
<evidence type="ECO:0000313" key="5">
    <source>
        <dbReference type="EMBL" id="CAA90245.2"/>
    </source>
</evidence>
<feature type="signal peptide" evidence="4">
    <location>
        <begin position="1"/>
        <end position="19"/>
    </location>
</feature>
<keyword evidence="3" id="KW-1133">Transmembrane helix</keyword>
<gene>
    <name evidence="5" type="ORF">CELE_F35C11.5</name>
    <name evidence="5 7" type="ORF">F35C11.5</name>
</gene>
<dbReference type="UCSC" id="F35C11.5">
    <property type="organism name" value="c. elegans"/>
</dbReference>
<proteinExistence type="evidence at protein level"/>
<dbReference type="InterPro" id="IPR053322">
    <property type="entry name" value="PLA2-like"/>
</dbReference>
<organism evidence="5 6">
    <name type="scientific">Caenorhabditis elegans</name>
    <dbReference type="NCBI Taxonomy" id="6239"/>
    <lineage>
        <taxon>Eukaryota</taxon>
        <taxon>Metazoa</taxon>
        <taxon>Ecdysozoa</taxon>
        <taxon>Nematoda</taxon>
        <taxon>Chromadorea</taxon>
        <taxon>Rhabditida</taxon>
        <taxon>Rhabditina</taxon>
        <taxon>Rhabditomorpha</taxon>
        <taxon>Rhabditoidea</taxon>
        <taxon>Rhabditidae</taxon>
        <taxon>Peloderinae</taxon>
        <taxon>Caenorhabditis</taxon>
    </lineage>
</organism>
<dbReference type="FunCoup" id="Q20022">
    <property type="interactions" value="359"/>
</dbReference>
<dbReference type="SUPFAM" id="SSF48619">
    <property type="entry name" value="Phospholipase A2, PLA2"/>
    <property type="match status" value="1"/>
</dbReference>
<keyword evidence="4" id="KW-0732">Signal</keyword>
<dbReference type="PANTHER" id="PTHR34228">
    <property type="entry name" value="PROTEIN CBG09474-RELATED"/>
    <property type="match status" value="1"/>
</dbReference>
<keyword evidence="2" id="KW-0964">Secreted</keyword>
<dbReference type="PeptideAtlas" id="Q20022"/>
<evidence type="ECO:0000256" key="3">
    <source>
        <dbReference type="SAM" id="Phobius"/>
    </source>
</evidence>
<evidence type="ECO:0000256" key="4">
    <source>
        <dbReference type="SAM" id="SignalP"/>
    </source>
</evidence>
<dbReference type="GO" id="GO:0050482">
    <property type="term" value="P:arachidonate secretion"/>
    <property type="evidence" value="ECO:0007669"/>
    <property type="project" value="InterPro"/>
</dbReference>
<dbReference type="RefSeq" id="NP_495739.2">
    <property type="nucleotide sequence ID" value="NM_063338.3"/>
</dbReference>
<dbReference type="InterPro" id="IPR036444">
    <property type="entry name" value="PLipase_A2_dom_sf"/>
</dbReference>
<dbReference type="InParanoid" id="Q20022"/>
<dbReference type="AlphaFoldDB" id="Q20022"/>
<keyword evidence="6" id="KW-1185">Reference proteome</keyword>
<dbReference type="OMA" id="YLQIHTV"/>